<proteinExistence type="predicted"/>
<evidence type="ECO:0008006" key="4">
    <source>
        <dbReference type="Google" id="ProtNLM"/>
    </source>
</evidence>
<dbReference type="Proteomes" id="UP001333710">
    <property type="component" value="Chromosome"/>
</dbReference>
<sequence length="266" mass="29366">MKFKVTMLSLLLASGASAQTVNTVVDVYSNDNNDFEDIGISAIHYFQGRQTRGPLDQFSLINSNSFISAGYVKSNFVKNTAVGGQWHSDTGVFLGAGYSRFDSRSDLSGDIDREIYSGTLGYQASERWSVSATVMDAEGADNVVMFDANYEHDLGNNDYLGFSYRTNDDTDFHNLGMSYFSTLENGQYLILNANYSDYDGGEESWDVGAEWYFNEGTSVFANIGDEDAWQLGAQHYFTQNWAIAASVSDSDLAPDSTVALNLRAQF</sequence>
<feature type="signal peptide" evidence="1">
    <location>
        <begin position="1"/>
        <end position="18"/>
    </location>
</feature>
<evidence type="ECO:0000313" key="2">
    <source>
        <dbReference type="EMBL" id="BDX07523.1"/>
    </source>
</evidence>
<keyword evidence="1" id="KW-0732">Signal</keyword>
<gene>
    <name evidence="2" type="ORF">MACH26_30440</name>
</gene>
<dbReference type="KEGG" id="pmaw:MACH26_30440"/>
<evidence type="ECO:0000313" key="3">
    <source>
        <dbReference type="Proteomes" id="UP001333710"/>
    </source>
</evidence>
<dbReference type="SUPFAM" id="SSF56935">
    <property type="entry name" value="Porins"/>
    <property type="match status" value="1"/>
</dbReference>
<dbReference type="EMBL" id="AP027272">
    <property type="protein sequence ID" value="BDX07523.1"/>
    <property type="molecule type" value="Genomic_DNA"/>
</dbReference>
<dbReference type="Pfam" id="PF16956">
    <property type="entry name" value="Porin_7"/>
    <property type="match status" value="1"/>
</dbReference>
<reference evidence="2" key="1">
    <citation type="submission" date="2023-01" db="EMBL/GenBank/DDBJ databases">
        <title>Complete genome sequence of Planctobacterium marinum strain Dej080120_11.</title>
        <authorList>
            <person name="Ueki S."/>
            <person name="Maruyama F."/>
        </authorList>
    </citation>
    <scope>NUCLEOTIDE SEQUENCE</scope>
    <source>
        <strain evidence="2">Dej080120_11</strain>
    </source>
</reference>
<evidence type="ECO:0000256" key="1">
    <source>
        <dbReference type="SAM" id="SignalP"/>
    </source>
</evidence>
<keyword evidence="3" id="KW-1185">Reference proteome</keyword>
<dbReference type="RefSeq" id="WP_338293553.1">
    <property type="nucleotide sequence ID" value="NZ_AP027272.1"/>
</dbReference>
<name>A0AA48HIH3_9ALTE</name>
<organism evidence="2 3">
    <name type="scientific">Planctobacterium marinum</name>
    <dbReference type="NCBI Taxonomy" id="1631968"/>
    <lineage>
        <taxon>Bacteria</taxon>
        <taxon>Pseudomonadati</taxon>
        <taxon>Pseudomonadota</taxon>
        <taxon>Gammaproteobacteria</taxon>
        <taxon>Alteromonadales</taxon>
        <taxon>Alteromonadaceae</taxon>
        <taxon>Planctobacterium</taxon>
    </lineage>
</organism>
<protein>
    <recommendedName>
        <fullName evidence="4">Porin</fullName>
    </recommendedName>
</protein>
<dbReference type="InterPro" id="IPR031593">
    <property type="entry name" value="Porin_7"/>
</dbReference>
<dbReference type="AlphaFoldDB" id="A0AA48HIH3"/>
<feature type="chain" id="PRO_5041265272" description="Porin" evidence="1">
    <location>
        <begin position="19"/>
        <end position="266"/>
    </location>
</feature>
<accession>A0AA48HIH3</accession>